<gene>
    <name evidence="2" type="ORF">NAV_LOCUS10188</name>
</gene>
<keyword evidence="3" id="KW-1185">Reference proteome</keyword>
<reference evidence="2 3" key="1">
    <citation type="submission" date="2018-08" db="EMBL/GenBank/DDBJ databases">
        <authorList>
            <person name="Laetsch R D."/>
            <person name="Stevens L."/>
            <person name="Kumar S."/>
            <person name="Blaxter L. M."/>
        </authorList>
    </citation>
    <scope>NUCLEOTIDE SEQUENCE [LARGE SCALE GENOMIC DNA]</scope>
</reference>
<dbReference type="EMBL" id="UPTC01005811">
    <property type="protein sequence ID" value="VBB35397.1"/>
    <property type="molecule type" value="Genomic_DNA"/>
</dbReference>
<evidence type="ECO:0000259" key="1">
    <source>
        <dbReference type="Pfam" id="PF00188"/>
    </source>
</evidence>
<sequence length="120" mass="13802">TWSEKLEKYGYDLALPDEECVATEDVLGFNIFGYIAFGEENIENVVSDAIFAGLNNWTSELKYRYENEPKNKYTSYVIQQNASNFIQMAWGKTHKIGCGAMVDVLRPFISVIFFCSYQPR</sequence>
<dbReference type="InterPro" id="IPR035940">
    <property type="entry name" value="CAP_sf"/>
</dbReference>
<dbReference type="Pfam" id="PF00188">
    <property type="entry name" value="CAP"/>
    <property type="match status" value="1"/>
</dbReference>
<evidence type="ECO:0000313" key="3">
    <source>
        <dbReference type="Proteomes" id="UP000276991"/>
    </source>
</evidence>
<proteinExistence type="predicted"/>
<protein>
    <recommendedName>
        <fullName evidence="1">SCP domain-containing protein</fullName>
    </recommendedName>
</protein>
<dbReference type="AlphaFoldDB" id="A0A498SP58"/>
<name>A0A498SP58_ACAVI</name>
<organism evidence="2 3">
    <name type="scientific">Acanthocheilonema viteae</name>
    <name type="common">Filarial nematode worm</name>
    <name type="synonym">Dipetalonema viteae</name>
    <dbReference type="NCBI Taxonomy" id="6277"/>
    <lineage>
        <taxon>Eukaryota</taxon>
        <taxon>Metazoa</taxon>
        <taxon>Ecdysozoa</taxon>
        <taxon>Nematoda</taxon>
        <taxon>Chromadorea</taxon>
        <taxon>Rhabditida</taxon>
        <taxon>Spirurina</taxon>
        <taxon>Spiruromorpha</taxon>
        <taxon>Filarioidea</taxon>
        <taxon>Onchocercidae</taxon>
        <taxon>Acanthocheilonema</taxon>
    </lineage>
</organism>
<dbReference type="Proteomes" id="UP000276991">
    <property type="component" value="Unassembled WGS sequence"/>
</dbReference>
<dbReference type="Gene3D" id="3.40.33.10">
    <property type="entry name" value="CAP"/>
    <property type="match status" value="1"/>
</dbReference>
<dbReference type="InterPro" id="IPR014044">
    <property type="entry name" value="CAP_dom"/>
</dbReference>
<feature type="domain" description="SCP" evidence="1">
    <location>
        <begin position="20"/>
        <end position="115"/>
    </location>
</feature>
<feature type="non-terminal residue" evidence="2">
    <location>
        <position position="1"/>
    </location>
</feature>
<accession>A0A498SP58</accession>
<dbReference type="SUPFAM" id="SSF55797">
    <property type="entry name" value="PR-1-like"/>
    <property type="match status" value="1"/>
</dbReference>
<dbReference type="OrthoDB" id="5876828at2759"/>
<evidence type="ECO:0000313" key="2">
    <source>
        <dbReference type="EMBL" id="VBB35397.1"/>
    </source>
</evidence>